<dbReference type="InterPro" id="IPR046338">
    <property type="entry name" value="GAIN_dom_sf"/>
</dbReference>
<dbReference type="Proteomes" id="UP001054837">
    <property type="component" value="Unassembled WGS sequence"/>
</dbReference>
<feature type="transmembrane region" description="Helical" evidence="7">
    <location>
        <begin position="831"/>
        <end position="849"/>
    </location>
</feature>
<dbReference type="Pfam" id="PF01825">
    <property type="entry name" value="GPS"/>
    <property type="match status" value="1"/>
</dbReference>
<evidence type="ECO:0000256" key="7">
    <source>
        <dbReference type="SAM" id="Phobius"/>
    </source>
</evidence>
<feature type="transmembrane region" description="Helical" evidence="7">
    <location>
        <begin position="902"/>
        <end position="925"/>
    </location>
</feature>
<feature type="transmembrane region" description="Helical" evidence="7">
    <location>
        <begin position="945"/>
        <end position="963"/>
    </location>
</feature>
<feature type="compositionally biased region" description="Low complexity" evidence="6">
    <location>
        <begin position="22"/>
        <end position="124"/>
    </location>
</feature>
<evidence type="ECO:0000313" key="10">
    <source>
        <dbReference type="EMBL" id="GIY70561.1"/>
    </source>
</evidence>
<evidence type="ECO:0000259" key="9">
    <source>
        <dbReference type="PROSITE" id="PS50261"/>
    </source>
</evidence>
<dbReference type="GO" id="GO:0007166">
    <property type="term" value="P:cell surface receptor signaling pathway"/>
    <property type="evidence" value="ECO:0007669"/>
    <property type="project" value="InterPro"/>
</dbReference>
<dbReference type="Gene3D" id="2.60.220.50">
    <property type="match status" value="1"/>
</dbReference>
<evidence type="ECO:0000256" key="3">
    <source>
        <dbReference type="ARBA" id="ARBA00022989"/>
    </source>
</evidence>
<dbReference type="InterPro" id="IPR013320">
    <property type="entry name" value="ConA-like_dom_sf"/>
</dbReference>
<keyword evidence="2 7" id="KW-0812">Transmembrane</keyword>
<evidence type="ECO:0000259" key="8">
    <source>
        <dbReference type="PROSITE" id="PS50221"/>
    </source>
</evidence>
<feature type="domain" description="GAIN-B" evidence="8">
    <location>
        <begin position="614"/>
        <end position="786"/>
    </location>
</feature>
<dbReference type="EMBL" id="BPLQ01013195">
    <property type="protein sequence ID" value="GIY70561.1"/>
    <property type="molecule type" value="Genomic_DNA"/>
</dbReference>
<dbReference type="Gene3D" id="1.20.1070.10">
    <property type="entry name" value="Rhodopsin 7-helix transmembrane proteins"/>
    <property type="match status" value="1"/>
</dbReference>
<dbReference type="GO" id="GO:0005886">
    <property type="term" value="C:plasma membrane"/>
    <property type="evidence" value="ECO:0007669"/>
    <property type="project" value="TreeGrafter"/>
</dbReference>
<feature type="compositionally biased region" description="Polar residues" evidence="6">
    <location>
        <begin position="129"/>
        <end position="142"/>
    </location>
</feature>
<evidence type="ECO:0000256" key="6">
    <source>
        <dbReference type="SAM" id="MobiDB-lite"/>
    </source>
</evidence>
<dbReference type="InterPro" id="IPR000203">
    <property type="entry name" value="GPS"/>
</dbReference>
<keyword evidence="10" id="KW-0675">Receptor</keyword>
<evidence type="ECO:0000256" key="5">
    <source>
        <dbReference type="ARBA" id="ARBA00023157"/>
    </source>
</evidence>
<evidence type="ECO:0000313" key="11">
    <source>
        <dbReference type="Proteomes" id="UP001054837"/>
    </source>
</evidence>
<dbReference type="SUPFAM" id="SSF49899">
    <property type="entry name" value="Concanavalin A-like lectins/glucanases"/>
    <property type="match status" value="1"/>
</dbReference>
<dbReference type="PROSITE" id="PS50221">
    <property type="entry name" value="GAIN_B"/>
    <property type="match status" value="1"/>
</dbReference>
<keyword evidence="4 7" id="KW-0472">Membrane</keyword>
<feature type="transmembrane region" description="Helical" evidence="7">
    <location>
        <begin position="869"/>
        <end position="890"/>
    </location>
</feature>
<evidence type="ECO:0000256" key="1">
    <source>
        <dbReference type="ARBA" id="ARBA00004141"/>
    </source>
</evidence>
<dbReference type="PROSITE" id="PS50261">
    <property type="entry name" value="G_PROTEIN_RECEP_F2_4"/>
    <property type="match status" value="1"/>
</dbReference>
<dbReference type="InterPro" id="IPR017981">
    <property type="entry name" value="GPCR_2-like_7TM"/>
</dbReference>
<comment type="caution">
    <text evidence="10">The sequence shown here is derived from an EMBL/GenBank/DDBJ whole genome shotgun (WGS) entry which is preliminary data.</text>
</comment>
<dbReference type="PANTHER" id="PTHR12011">
    <property type="entry name" value="ADHESION G-PROTEIN COUPLED RECEPTOR"/>
    <property type="match status" value="1"/>
</dbReference>
<dbReference type="Pfam" id="PF00002">
    <property type="entry name" value="7tm_2"/>
    <property type="match status" value="1"/>
</dbReference>
<dbReference type="InterPro" id="IPR000832">
    <property type="entry name" value="GPCR_2_secretin-like"/>
</dbReference>
<dbReference type="Gene3D" id="2.60.120.200">
    <property type="match status" value="1"/>
</dbReference>
<feature type="transmembrane region" description="Helical" evidence="7">
    <location>
        <begin position="796"/>
        <end position="819"/>
    </location>
</feature>
<dbReference type="InterPro" id="IPR057244">
    <property type="entry name" value="GAIN_B"/>
</dbReference>
<gene>
    <name evidence="10" type="primary">Celsr1</name>
    <name evidence="10" type="ORF">CDAR_83303</name>
</gene>
<keyword evidence="5" id="KW-1015">Disulfide bond</keyword>
<organism evidence="10 11">
    <name type="scientific">Caerostris darwini</name>
    <dbReference type="NCBI Taxonomy" id="1538125"/>
    <lineage>
        <taxon>Eukaryota</taxon>
        <taxon>Metazoa</taxon>
        <taxon>Ecdysozoa</taxon>
        <taxon>Arthropoda</taxon>
        <taxon>Chelicerata</taxon>
        <taxon>Arachnida</taxon>
        <taxon>Araneae</taxon>
        <taxon>Araneomorphae</taxon>
        <taxon>Entelegynae</taxon>
        <taxon>Araneoidea</taxon>
        <taxon>Araneidae</taxon>
        <taxon>Caerostris</taxon>
    </lineage>
</organism>
<feature type="transmembrane region" description="Helical" evidence="7">
    <location>
        <begin position="984"/>
        <end position="1003"/>
    </location>
</feature>
<feature type="transmembrane region" description="Helical" evidence="7">
    <location>
        <begin position="1023"/>
        <end position="1043"/>
    </location>
</feature>
<feature type="region of interest" description="Disordered" evidence="6">
    <location>
        <begin position="1"/>
        <end position="180"/>
    </location>
</feature>
<dbReference type="PANTHER" id="PTHR12011:SF347">
    <property type="entry name" value="FI21270P1-RELATED"/>
    <property type="match status" value="1"/>
</dbReference>
<feature type="compositionally biased region" description="Basic and acidic residues" evidence="6">
    <location>
        <begin position="427"/>
        <end position="436"/>
    </location>
</feature>
<evidence type="ECO:0000256" key="2">
    <source>
        <dbReference type="ARBA" id="ARBA00022692"/>
    </source>
</evidence>
<keyword evidence="3 7" id="KW-1133">Transmembrane helix</keyword>
<feature type="region of interest" description="Disordered" evidence="6">
    <location>
        <begin position="418"/>
        <end position="443"/>
    </location>
</feature>
<accession>A0AAV4VL43</accession>
<proteinExistence type="predicted"/>
<protein>
    <submittedName>
        <fullName evidence="10">Cadherin EGF LAG seven-pass G-type receptor 1</fullName>
    </submittedName>
</protein>
<keyword evidence="11" id="KW-1185">Reference proteome</keyword>
<dbReference type="SMART" id="SM00303">
    <property type="entry name" value="GPS"/>
    <property type="match status" value="1"/>
</dbReference>
<dbReference type="SUPFAM" id="SSF81321">
    <property type="entry name" value="Family A G protein-coupled receptor-like"/>
    <property type="match status" value="1"/>
</dbReference>
<dbReference type="GO" id="GO:0004930">
    <property type="term" value="F:G protein-coupled receptor activity"/>
    <property type="evidence" value="ECO:0007669"/>
    <property type="project" value="InterPro"/>
</dbReference>
<name>A0AAV4VL43_9ARAC</name>
<comment type="subcellular location">
    <subcellularLocation>
        <location evidence="1">Membrane</location>
        <topology evidence="1">Multi-pass membrane protein</topology>
    </subcellularLocation>
</comment>
<sequence length="1081" mass="120665">MFPDDVKRTTAMMTPEPPKVVPTTDAPTTTIATTTTEVATTTLEPTTTEEATTTPEPTTTTPEPTTTTTEPTTTTTPSTTTTEATTTTKAPTTTTTTTTTTPKPTTTTTRRTTTTKPPTTTTPPTTTPDPSDTRYSATSSFHISDLTAAGTPVYNDGPVHSSEDGPEGFGTSADFGDNEAKPERSCLKLSDLTKTVKGKSSEEHNKCWRNPINCKHGFSASIFGKLIFDRKDDSKRYLFSTGGDIEGVPGVAVYYKGIYLHAVVSTGEKLWSVYVAGLVLNDTWSNVAFTWSQQDGLDLYINAKRKAFVKYPESLPQPLRQPLKPLQLTVGCRRAAKNAYHDFVRGKLDEFVTWQYKVSHENASYFLGGLVCSPPKHPMKCSTDIKNILEQLDTMDLSNIDTAMTTIQHITEVTKDINKKIPGSKKSSSEESKKGGEDDDDIDLDAMKKSNLKNMVAIVKKLVNRTSGPFSPGVEPEDLTVLYKMQEMVSMIFSEGQTDLWKELEAEGEDSVNLLTSVQDWSMSKLLESKATEKNIDLLMLSENVATQSMKSPPKEIKKKHAPYMYFPDYGKNAQWDVLRKRWGGTADQLRVPTAALGDSVKIAIGLTGYMNLEEVNIHFMQRIVGSKPKEKNVCSAANCSFYAYEPISIQSMYYNAYHKMAPIQNSITGLNATGVFLDSRIINFNVKPTYDQTVLVSDPVIVFLEHQREKEKLLRGPSAEQIDEPKIASRECMRWSDTLEFPDSAKMGGWTTEGCAQVNTTEFYTTCACDHLGMFALLALPPVPKKYVEPEDETWVFVVRGLGYSFSIIILICYISAIAMRPSLHDQFHIIRLNLSIAAVGTMISFFSVDFKRHDFEACRVLSGFIHYFYLALGCWMCILTHALFNGFIKGVVDGRVRFYLLVGWGLPLVWVGVVVASTPNYGYEDRCMVGPSRGLRCSLACPLFFISVGSLIWSVVICCNLTTPQIKRDDVVKELNGSTKMLCFLSLAFTGVWIPGLVAWLELDTVNLRGWRKLFQIFNSWIGVAIVLLLGVGSRHFRYAVLAKYFKYLKKLFKSNEINPSRFTDYTNGYRFEYKNYYY</sequence>
<feature type="domain" description="G-protein coupled receptors family 2 profile 2" evidence="9">
    <location>
        <begin position="797"/>
        <end position="959"/>
    </location>
</feature>
<reference evidence="10 11" key="1">
    <citation type="submission" date="2021-06" db="EMBL/GenBank/DDBJ databases">
        <title>Caerostris darwini draft genome.</title>
        <authorList>
            <person name="Kono N."/>
            <person name="Arakawa K."/>
        </authorList>
    </citation>
    <scope>NUCLEOTIDE SEQUENCE [LARGE SCALE GENOMIC DNA]</scope>
</reference>
<dbReference type="AlphaFoldDB" id="A0AAV4VL43"/>
<evidence type="ECO:0000256" key="4">
    <source>
        <dbReference type="ARBA" id="ARBA00023136"/>
    </source>
</evidence>